<dbReference type="PANTHER" id="PTHR34309">
    <property type="entry name" value="SLR1406 PROTEIN"/>
    <property type="match status" value="1"/>
</dbReference>
<name>A0A157ZP68_9BURK</name>
<dbReference type="Proteomes" id="UP000054903">
    <property type="component" value="Unassembled WGS sequence"/>
</dbReference>
<dbReference type="SUPFAM" id="SSF143744">
    <property type="entry name" value="GlcG-like"/>
    <property type="match status" value="1"/>
</dbReference>
<sequence length="143" mass="14772">MTSISVRSIDAVTAQSAIAAAAEHARLQGLPMSIAVCDNAGLLKAFMRMDGASQISLGIAQDKAYTSAATGLPTHRWHDFIKDDAPLLHGFVHTPRLVVFGGGFPIVEEGAVIGAIGLSGGHYAQDMECARAALKAIGAASND</sequence>
<accession>A0A157ZP68</accession>
<reference evidence="1" key="1">
    <citation type="submission" date="2016-01" db="EMBL/GenBank/DDBJ databases">
        <authorList>
            <person name="Peeters C."/>
        </authorList>
    </citation>
    <scope>NUCLEOTIDE SEQUENCE</scope>
    <source>
        <strain evidence="1">LMG 29320</strain>
    </source>
</reference>
<dbReference type="InterPro" id="IPR038084">
    <property type="entry name" value="PduO/GlcC-like_sf"/>
</dbReference>
<dbReference type="PANTHER" id="PTHR34309:SF1">
    <property type="entry name" value="PROTEIN GLCG"/>
    <property type="match status" value="1"/>
</dbReference>
<dbReference type="InterPro" id="IPR005624">
    <property type="entry name" value="PduO/GlcC-like"/>
</dbReference>
<dbReference type="RefSeq" id="WP_061133222.1">
    <property type="nucleotide sequence ID" value="NZ_FCNX02000002.1"/>
</dbReference>
<comment type="caution">
    <text evidence="1">The sequence shown here is derived from an EMBL/GenBank/DDBJ whole genome shotgun (WGS) entry which is preliminary data.</text>
</comment>
<dbReference type="OrthoDB" id="1684899at2"/>
<evidence type="ECO:0000313" key="1">
    <source>
        <dbReference type="EMBL" id="SAK47303.1"/>
    </source>
</evidence>
<keyword evidence="2" id="KW-1185">Reference proteome</keyword>
<dbReference type="EMBL" id="FCNX02000002">
    <property type="protein sequence ID" value="SAK47303.1"/>
    <property type="molecule type" value="Genomic_DNA"/>
</dbReference>
<protein>
    <submittedName>
        <fullName evidence="1">GlcG protein</fullName>
    </submittedName>
</protein>
<evidence type="ECO:0000313" key="2">
    <source>
        <dbReference type="Proteomes" id="UP000054903"/>
    </source>
</evidence>
<dbReference type="AlphaFoldDB" id="A0A157ZP68"/>
<dbReference type="STRING" id="1777138.AWB77_00921"/>
<organism evidence="1 2">
    <name type="scientific">Caballeronia fortuita</name>
    <dbReference type="NCBI Taxonomy" id="1777138"/>
    <lineage>
        <taxon>Bacteria</taxon>
        <taxon>Pseudomonadati</taxon>
        <taxon>Pseudomonadota</taxon>
        <taxon>Betaproteobacteria</taxon>
        <taxon>Burkholderiales</taxon>
        <taxon>Burkholderiaceae</taxon>
        <taxon>Caballeronia</taxon>
    </lineage>
</organism>
<dbReference type="Pfam" id="PF03928">
    <property type="entry name" value="HbpS-like"/>
    <property type="match status" value="1"/>
</dbReference>
<dbReference type="Gene3D" id="3.30.450.150">
    <property type="entry name" value="Haem-degrading domain"/>
    <property type="match status" value="1"/>
</dbReference>
<proteinExistence type="predicted"/>
<gene>
    <name evidence="1" type="ORF">AWB77_00921</name>
</gene>
<dbReference type="InterPro" id="IPR052517">
    <property type="entry name" value="GlcG_carb_metab_protein"/>
</dbReference>